<dbReference type="InterPro" id="IPR006073">
    <property type="entry name" value="GTP-bd"/>
</dbReference>
<keyword evidence="1" id="KW-0479">Metal-binding</keyword>
<keyword evidence="4" id="KW-0460">Magnesium</keyword>
<dbReference type="CDD" id="cd04867">
    <property type="entry name" value="TGS_YchF_OLA1"/>
    <property type="match status" value="1"/>
</dbReference>
<name>K2AWI6_9BACT</name>
<dbReference type="FunFam" id="1.10.150.300:FF:000001">
    <property type="entry name" value="Ribosome-binding ATPase YchF"/>
    <property type="match status" value="1"/>
</dbReference>
<dbReference type="InterPro" id="IPR004396">
    <property type="entry name" value="ATPase_YchF/OLA1"/>
</dbReference>
<keyword evidence="2" id="KW-0547">Nucleotide-binding</keyword>
<gene>
    <name evidence="6" type="ORF">ACD_49C00067G0047</name>
</gene>
<comment type="caution">
    <text evidence="6">The sequence shown here is derived from an EMBL/GenBank/DDBJ whole genome shotgun (WGS) entry which is preliminary data.</text>
</comment>
<dbReference type="Pfam" id="PF01926">
    <property type="entry name" value="MMR_HSR1"/>
    <property type="match status" value="1"/>
</dbReference>
<sequence>MKVWIVWLPNVGKSSLFNVLTKSYSADAQNFPFCTIEPNSGIVNVNDSRLNELQKAVNWSKIIPATVEFVDIAGIVEGASKWEWLGNKFLANIREADAILQVVRIFEDTNVHHVSGSVNPKRDIEIINAELILADLETLGKRMWDNEKKVRSWDKEAKAKQEIFEILKPHLESGNLAITLELDTEQKLLIKDLFLLTNKPFIYACNTSENDVGISEEKLREITGITDKKIPVLPISVKMELDMMDFPEEDRKEYLAEYGITDNPTDKLIKTCFDSLGLQYYFTAGEIEVRAWTIKSGWKAPQAAGVIHTDFEKKFIKADTVNWKDLVDNGGWSKARENWKVRMEWKEYIVQDWDVMLFKFWG</sequence>
<accession>K2AWI6</accession>
<dbReference type="SUPFAM" id="SSF52540">
    <property type="entry name" value="P-loop containing nucleoside triphosphate hydrolases"/>
    <property type="match status" value="1"/>
</dbReference>
<feature type="domain" description="OBG-type G" evidence="5">
    <location>
        <begin position="1"/>
        <end position="255"/>
    </location>
</feature>
<keyword evidence="3" id="KW-0067">ATP-binding</keyword>
<evidence type="ECO:0000259" key="5">
    <source>
        <dbReference type="PROSITE" id="PS51710"/>
    </source>
</evidence>
<dbReference type="CDD" id="cd01900">
    <property type="entry name" value="YchF"/>
    <property type="match status" value="1"/>
</dbReference>
<evidence type="ECO:0000256" key="3">
    <source>
        <dbReference type="ARBA" id="ARBA00022840"/>
    </source>
</evidence>
<dbReference type="GO" id="GO:0016887">
    <property type="term" value="F:ATP hydrolysis activity"/>
    <property type="evidence" value="ECO:0007669"/>
    <property type="project" value="InterPro"/>
</dbReference>
<evidence type="ECO:0000256" key="1">
    <source>
        <dbReference type="ARBA" id="ARBA00022723"/>
    </source>
</evidence>
<reference evidence="6" key="1">
    <citation type="journal article" date="2012" name="Science">
        <title>Fermentation, hydrogen, and sulfur metabolism in multiple uncultivated bacterial phyla.</title>
        <authorList>
            <person name="Wrighton K.C."/>
            <person name="Thomas B.C."/>
            <person name="Sharon I."/>
            <person name="Miller C.S."/>
            <person name="Castelle C.J."/>
            <person name="VerBerkmoes N.C."/>
            <person name="Wilkins M.J."/>
            <person name="Hettich R.L."/>
            <person name="Lipton M.S."/>
            <person name="Williams K.H."/>
            <person name="Long P.E."/>
            <person name="Banfield J.F."/>
        </authorList>
    </citation>
    <scope>NUCLEOTIDE SEQUENCE [LARGE SCALE GENOMIC DNA]</scope>
</reference>
<dbReference type="Gene3D" id="3.10.20.30">
    <property type="match status" value="1"/>
</dbReference>
<dbReference type="PANTHER" id="PTHR23305:SF18">
    <property type="entry name" value="OBG-TYPE G DOMAIN-CONTAINING PROTEIN"/>
    <property type="match status" value="1"/>
</dbReference>
<dbReference type="PROSITE" id="PS51710">
    <property type="entry name" value="G_OBG"/>
    <property type="match status" value="1"/>
</dbReference>
<dbReference type="InterPro" id="IPR023192">
    <property type="entry name" value="TGS-like_dom_sf"/>
</dbReference>
<dbReference type="Pfam" id="PF06071">
    <property type="entry name" value="YchF-GTPase_C"/>
    <property type="match status" value="1"/>
</dbReference>
<organism evidence="6">
    <name type="scientific">uncultured bacterium</name>
    <name type="common">gcode 4</name>
    <dbReference type="NCBI Taxonomy" id="1234023"/>
    <lineage>
        <taxon>Bacteria</taxon>
        <taxon>environmental samples</taxon>
    </lineage>
</organism>
<dbReference type="NCBIfam" id="TIGR00092">
    <property type="entry name" value="redox-regulated ATPase YchF"/>
    <property type="match status" value="1"/>
</dbReference>
<dbReference type="PIRSF" id="PIRSF006641">
    <property type="entry name" value="CHP00092"/>
    <property type="match status" value="1"/>
</dbReference>
<dbReference type="GO" id="GO:0005524">
    <property type="term" value="F:ATP binding"/>
    <property type="evidence" value="ECO:0007669"/>
    <property type="project" value="UniProtKB-KW"/>
</dbReference>
<evidence type="ECO:0000313" key="6">
    <source>
        <dbReference type="EMBL" id="EKD66061.1"/>
    </source>
</evidence>
<dbReference type="InterPro" id="IPR012675">
    <property type="entry name" value="Beta-grasp_dom_sf"/>
</dbReference>
<dbReference type="InterPro" id="IPR012676">
    <property type="entry name" value="TGS-like"/>
</dbReference>
<evidence type="ECO:0000256" key="4">
    <source>
        <dbReference type="ARBA" id="ARBA00022842"/>
    </source>
</evidence>
<dbReference type="EMBL" id="AMFJ01021653">
    <property type="protein sequence ID" value="EKD66061.1"/>
    <property type="molecule type" value="Genomic_DNA"/>
</dbReference>
<dbReference type="InterPro" id="IPR027417">
    <property type="entry name" value="P-loop_NTPase"/>
</dbReference>
<dbReference type="InterPro" id="IPR041706">
    <property type="entry name" value="YchF_N"/>
</dbReference>
<dbReference type="Gene3D" id="1.10.150.300">
    <property type="entry name" value="TGS-like domain"/>
    <property type="match status" value="1"/>
</dbReference>
<protein>
    <recommendedName>
        <fullName evidence="5">OBG-type G domain-containing protein</fullName>
    </recommendedName>
</protein>
<proteinExistence type="predicted"/>
<dbReference type="GO" id="GO:0046872">
    <property type="term" value="F:metal ion binding"/>
    <property type="evidence" value="ECO:0007669"/>
    <property type="project" value="UniProtKB-KW"/>
</dbReference>
<dbReference type="InterPro" id="IPR013029">
    <property type="entry name" value="YchF_C"/>
</dbReference>
<dbReference type="Gene3D" id="3.40.50.300">
    <property type="entry name" value="P-loop containing nucleotide triphosphate hydrolases"/>
    <property type="match status" value="1"/>
</dbReference>
<dbReference type="PRINTS" id="PR00326">
    <property type="entry name" value="GTP1OBG"/>
</dbReference>
<dbReference type="GO" id="GO:0005525">
    <property type="term" value="F:GTP binding"/>
    <property type="evidence" value="ECO:0007669"/>
    <property type="project" value="InterPro"/>
</dbReference>
<evidence type="ECO:0000256" key="2">
    <source>
        <dbReference type="ARBA" id="ARBA00022741"/>
    </source>
</evidence>
<dbReference type="PANTHER" id="PTHR23305">
    <property type="entry name" value="OBG GTPASE FAMILY"/>
    <property type="match status" value="1"/>
</dbReference>
<dbReference type="InterPro" id="IPR031167">
    <property type="entry name" value="G_OBG"/>
</dbReference>
<dbReference type="GO" id="GO:0005737">
    <property type="term" value="C:cytoplasm"/>
    <property type="evidence" value="ECO:0007669"/>
    <property type="project" value="TreeGrafter"/>
</dbReference>
<dbReference type="SUPFAM" id="SSF81271">
    <property type="entry name" value="TGS-like"/>
    <property type="match status" value="1"/>
</dbReference>
<dbReference type="FunFam" id="3.10.20.30:FF:000001">
    <property type="entry name" value="Ribosome-binding ATPase YchF"/>
    <property type="match status" value="1"/>
</dbReference>
<dbReference type="AlphaFoldDB" id="K2AWI6"/>